<evidence type="ECO:0000313" key="1">
    <source>
        <dbReference type="EMBL" id="SMF97233.1"/>
    </source>
</evidence>
<dbReference type="AlphaFoldDB" id="A0A1Y6D939"/>
<keyword evidence="2" id="KW-1185">Reference proteome</keyword>
<evidence type="ECO:0000313" key="2">
    <source>
        <dbReference type="Proteomes" id="UP000192923"/>
    </source>
</evidence>
<organism evidence="1 2">
    <name type="scientific">Methylomagnum ishizawai</name>
    <dbReference type="NCBI Taxonomy" id="1760988"/>
    <lineage>
        <taxon>Bacteria</taxon>
        <taxon>Pseudomonadati</taxon>
        <taxon>Pseudomonadota</taxon>
        <taxon>Gammaproteobacteria</taxon>
        <taxon>Methylococcales</taxon>
        <taxon>Methylococcaceae</taxon>
        <taxon>Methylomagnum</taxon>
    </lineage>
</organism>
<protein>
    <submittedName>
        <fullName evidence="1">Uncharacterized protein</fullName>
    </submittedName>
</protein>
<gene>
    <name evidence="1" type="ORF">SAMN02949497_4653</name>
</gene>
<dbReference type="EMBL" id="FXAM01000001">
    <property type="protein sequence ID" value="SMF97233.1"/>
    <property type="molecule type" value="Genomic_DNA"/>
</dbReference>
<proteinExistence type="predicted"/>
<name>A0A1Y6D939_9GAMM</name>
<accession>A0A1Y6D939</accession>
<reference evidence="1 2" key="1">
    <citation type="submission" date="2016-12" db="EMBL/GenBank/DDBJ databases">
        <authorList>
            <person name="Song W.-J."/>
            <person name="Kurnit D.M."/>
        </authorList>
    </citation>
    <scope>NUCLEOTIDE SEQUENCE [LARGE SCALE GENOMIC DNA]</scope>
    <source>
        <strain evidence="1 2">175</strain>
    </source>
</reference>
<sequence length="85" mass="9512">MGSAPLNTFRRGRHHAASFSTPENCPIKCFVSALVVRGFAARWYKVGAPPPAWFLRWALPWLPLWFPDLTGEFAVLELRLVAMGG</sequence>
<dbReference type="Proteomes" id="UP000192923">
    <property type="component" value="Unassembled WGS sequence"/>
</dbReference>